<dbReference type="Proteomes" id="UP000485621">
    <property type="component" value="Unassembled WGS sequence"/>
</dbReference>
<sequence>MQLDDIILTNENGFVYNHPGNKVASIVFFE</sequence>
<dbReference type="AlphaFoldDB" id="A0A1V5ZRI4"/>
<protein>
    <submittedName>
        <fullName evidence="1">Uncharacterized protein</fullName>
    </submittedName>
</protein>
<dbReference type="EMBL" id="MWDB01000001">
    <property type="protein sequence ID" value="OQB42681.1"/>
    <property type="molecule type" value="Genomic_DNA"/>
</dbReference>
<reference evidence="1" key="1">
    <citation type="submission" date="2017-02" db="EMBL/GenBank/DDBJ databases">
        <title>Delving into the versatile metabolic prowess of the omnipresent phylum Bacteroidetes.</title>
        <authorList>
            <person name="Nobu M.K."/>
            <person name="Mei R."/>
            <person name="Narihiro T."/>
            <person name="Kuroda K."/>
            <person name="Liu W.-T."/>
        </authorList>
    </citation>
    <scope>NUCLEOTIDE SEQUENCE</scope>
    <source>
        <strain evidence="1">ADurb.Bin160</strain>
    </source>
</reference>
<proteinExistence type="predicted"/>
<accession>A0A1V5ZRI4</accession>
<name>A0A1V5ZRI4_9BACT</name>
<gene>
    <name evidence="1" type="ORF">BWY04_00119</name>
</gene>
<evidence type="ECO:0000313" key="1">
    <source>
        <dbReference type="EMBL" id="OQB42681.1"/>
    </source>
</evidence>
<organism evidence="1">
    <name type="scientific">candidate division CPR1 bacterium ADurb.Bin160</name>
    <dbReference type="NCBI Taxonomy" id="1852826"/>
    <lineage>
        <taxon>Bacteria</taxon>
        <taxon>candidate division CPR1</taxon>
    </lineage>
</organism>
<comment type="caution">
    <text evidence="1">The sequence shown here is derived from an EMBL/GenBank/DDBJ whole genome shotgun (WGS) entry which is preliminary data.</text>
</comment>